<gene>
    <name evidence="2" type="ORF">niasHT_039360</name>
</gene>
<evidence type="ECO:0000313" key="3">
    <source>
        <dbReference type="Proteomes" id="UP001620626"/>
    </source>
</evidence>
<proteinExistence type="predicted"/>
<dbReference type="Proteomes" id="UP001620626">
    <property type="component" value="Unassembled WGS sequence"/>
</dbReference>
<accession>A0ABD2IUA6</accession>
<keyword evidence="3" id="KW-1185">Reference proteome</keyword>
<reference evidence="2 3" key="1">
    <citation type="submission" date="2024-10" db="EMBL/GenBank/DDBJ databases">
        <authorList>
            <person name="Kim D."/>
        </authorList>
    </citation>
    <scope>NUCLEOTIDE SEQUENCE [LARGE SCALE GENOMIC DNA]</scope>
    <source>
        <strain evidence="2">BH-2024</strain>
    </source>
</reference>
<sequence>MPGGAKCGVFNARFERQKSHLTTTLPTNCPTSTTDKALQHVDNNTADRQQTNDKLGAQKSLQDFGHYNIDD</sequence>
<name>A0ABD2IUA6_9BILA</name>
<comment type="caution">
    <text evidence="2">The sequence shown here is derived from an EMBL/GenBank/DDBJ whole genome shotgun (WGS) entry which is preliminary data.</text>
</comment>
<protein>
    <submittedName>
        <fullName evidence="2">Uncharacterized protein</fullName>
    </submittedName>
</protein>
<organism evidence="2 3">
    <name type="scientific">Heterodera trifolii</name>
    <dbReference type="NCBI Taxonomy" id="157864"/>
    <lineage>
        <taxon>Eukaryota</taxon>
        <taxon>Metazoa</taxon>
        <taxon>Ecdysozoa</taxon>
        <taxon>Nematoda</taxon>
        <taxon>Chromadorea</taxon>
        <taxon>Rhabditida</taxon>
        <taxon>Tylenchina</taxon>
        <taxon>Tylenchomorpha</taxon>
        <taxon>Tylenchoidea</taxon>
        <taxon>Heteroderidae</taxon>
        <taxon>Heteroderinae</taxon>
        <taxon>Heterodera</taxon>
    </lineage>
</organism>
<evidence type="ECO:0000256" key="1">
    <source>
        <dbReference type="SAM" id="MobiDB-lite"/>
    </source>
</evidence>
<evidence type="ECO:0000313" key="2">
    <source>
        <dbReference type="EMBL" id="KAL3081395.1"/>
    </source>
</evidence>
<feature type="region of interest" description="Disordered" evidence="1">
    <location>
        <begin position="47"/>
        <end position="71"/>
    </location>
</feature>
<dbReference type="EMBL" id="JBICBT010001136">
    <property type="protein sequence ID" value="KAL3081395.1"/>
    <property type="molecule type" value="Genomic_DNA"/>
</dbReference>
<dbReference type="AlphaFoldDB" id="A0ABD2IUA6"/>